<proteinExistence type="predicted"/>
<keyword evidence="2" id="KW-1185">Reference proteome</keyword>
<name>A0ABS5FMG0_9BRAD</name>
<dbReference type="RefSeq" id="WP_212392647.1">
    <property type="nucleotide sequence ID" value="NZ_JAFCJH010000022.1"/>
</dbReference>
<evidence type="ECO:0000313" key="2">
    <source>
        <dbReference type="Proteomes" id="UP001315278"/>
    </source>
</evidence>
<accession>A0ABS5FMG0</accession>
<reference evidence="2" key="1">
    <citation type="journal article" date="2021" name="ISME J.">
        <title>Evolutionary origin and ecological implication of a unique nif island in free-living Bradyrhizobium lineages.</title>
        <authorList>
            <person name="Tao J."/>
        </authorList>
    </citation>
    <scope>NUCLEOTIDE SEQUENCE [LARGE SCALE GENOMIC DNA]</scope>
    <source>
        <strain evidence="2">SZCCT0434</strain>
    </source>
</reference>
<gene>
    <name evidence="1" type="ORF">JQ615_21425</name>
</gene>
<dbReference type="Proteomes" id="UP001315278">
    <property type="component" value="Unassembled WGS sequence"/>
</dbReference>
<protein>
    <submittedName>
        <fullName evidence="1">Uncharacterized protein</fullName>
    </submittedName>
</protein>
<dbReference type="EMBL" id="JAFCJH010000022">
    <property type="protein sequence ID" value="MBR0797954.1"/>
    <property type="molecule type" value="Genomic_DNA"/>
</dbReference>
<sequence>MAFTSHLDRIDAEQCADTASESIDGVAVTDVYGSRDPECVRLRPSADGSEPKPGDACLVEQAAECGVHIAGLEFEKKHRMDLIFVSILYWQKSGLLFF</sequence>
<evidence type="ECO:0000313" key="1">
    <source>
        <dbReference type="EMBL" id="MBR0797954.1"/>
    </source>
</evidence>
<organism evidence="1 2">
    <name type="scientific">Bradyrhizobium jicamae</name>
    <dbReference type="NCBI Taxonomy" id="280332"/>
    <lineage>
        <taxon>Bacteria</taxon>
        <taxon>Pseudomonadati</taxon>
        <taxon>Pseudomonadota</taxon>
        <taxon>Alphaproteobacteria</taxon>
        <taxon>Hyphomicrobiales</taxon>
        <taxon>Nitrobacteraceae</taxon>
        <taxon>Bradyrhizobium</taxon>
    </lineage>
</organism>
<comment type="caution">
    <text evidence="1">The sequence shown here is derived from an EMBL/GenBank/DDBJ whole genome shotgun (WGS) entry which is preliminary data.</text>
</comment>